<evidence type="ECO:0000256" key="5">
    <source>
        <dbReference type="SAM" id="Phobius"/>
    </source>
</evidence>
<dbReference type="PANTHER" id="PTHR16950:SF16">
    <property type="entry name" value="ZINC TRANSPORTER ZIP13"/>
    <property type="match status" value="1"/>
</dbReference>
<dbReference type="Proteomes" id="UP000532440">
    <property type="component" value="Unassembled WGS sequence"/>
</dbReference>
<dbReference type="GO" id="GO:0016020">
    <property type="term" value="C:membrane"/>
    <property type="evidence" value="ECO:0007669"/>
    <property type="project" value="UniProtKB-SubCell"/>
</dbReference>
<keyword evidence="2 5" id="KW-0812">Transmembrane</keyword>
<evidence type="ECO:0000256" key="4">
    <source>
        <dbReference type="ARBA" id="ARBA00023136"/>
    </source>
</evidence>
<proteinExistence type="predicted"/>
<name>A0A7W8M7N6_9BURK</name>
<feature type="transmembrane region" description="Helical" evidence="5">
    <location>
        <begin position="36"/>
        <end position="57"/>
    </location>
</feature>
<feature type="transmembrane region" description="Helical" evidence="5">
    <location>
        <begin position="240"/>
        <end position="258"/>
    </location>
</feature>
<dbReference type="PANTHER" id="PTHR16950">
    <property type="entry name" value="ZINC TRANSPORTER SLC39A7 HISTIDINE-RICH MEMBRANE PROTEIN KE4"/>
    <property type="match status" value="1"/>
</dbReference>
<reference evidence="6 7" key="1">
    <citation type="submission" date="2020-08" db="EMBL/GenBank/DDBJ databases">
        <title>Genomic Encyclopedia of Type Strains, Phase IV (KMG-IV): sequencing the most valuable type-strain genomes for metagenomic binning, comparative biology and taxonomic classification.</title>
        <authorList>
            <person name="Goeker M."/>
        </authorList>
    </citation>
    <scope>NUCLEOTIDE SEQUENCE [LARGE SCALE GENOMIC DNA]</scope>
    <source>
        <strain evidence="6 7">DSM 29781</strain>
    </source>
</reference>
<gene>
    <name evidence="6" type="ORF">HNQ70_000751</name>
</gene>
<keyword evidence="3 5" id="KW-1133">Transmembrane helix</keyword>
<dbReference type="RefSeq" id="WP_343060625.1">
    <property type="nucleotide sequence ID" value="NZ_BAABEW010000008.1"/>
</dbReference>
<dbReference type="InterPro" id="IPR003689">
    <property type="entry name" value="ZIP"/>
</dbReference>
<feature type="transmembrane region" description="Helical" evidence="5">
    <location>
        <begin position="6"/>
        <end position="24"/>
    </location>
</feature>
<dbReference type="AlphaFoldDB" id="A0A7W8M7N6"/>
<evidence type="ECO:0000256" key="1">
    <source>
        <dbReference type="ARBA" id="ARBA00004141"/>
    </source>
</evidence>
<evidence type="ECO:0000313" key="6">
    <source>
        <dbReference type="EMBL" id="MBB5270747.1"/>
    </source>
</evidence>
<comment type="subcellular location">
    <subcellularLocation>
        <location evidence="1">Membrane</location>
        <topology evidence="1">Multi-pass membrane protein</topology>
    </subcellularLocation>
</comment>
<feature type="transmembrane region" description="Helical" evidence="5">
    <location>
        <begin position="201"/>
        <end position="219"/>
    </location>
</feature>
<dbReference type="Pfam" id="PF02535">
    <property type="entry name" value="Zip"/>
    <property type="match status" value="1"/>
</dbReference>
<evidence type="ECO:0000256" key="3">
    <source>
        <dbReference type="ARBA" id="ARBA00022989"/>
    </source>
</evidence>
<feature type="transmembrane region" description="Helical" evidence="5">
    <location>
        <begin position="174"/>
        <end position="195"/>
    </location>
</feature>
<protein>
    <submittedName>
        <fullName evidence="6">Zinc and cadmium transporter</fullName>
    </submittedName>
</protein>
<organism evidence="6 7">
    <name type="scientific">Quisquiliibacterium transsilvanicum</name>
    <dbReference type="NCBI Taxonomy" id="1549638"/>
    <lineage>
        <taxon>Bacteria</taxon>
        <taxon>Pseudomonadati</taxon>
        <taxon>Pseudomonadota</taxon>
        <taxon>Betaproteobacteria</taxon>
        <taxon>Burkholderiales</taxon>
        <taxon>Burkholderiaceae</taxon>
        <taxon>Quisquiliibacterium</taxon>
    </lineage>
</organism>
<feature type="transmembrane region" description="Helical" evidence="5">
    <location>
        <begin position="63"/>
        <end position="80"/>
    </location>
</feature>
<evidence type="ECO:0000256" key="2">
    <source>
        <dbReference type="ARBA" id="ARBA00022692"/>
    </source>
</evidence>
<keyword evidence="4 5" id="KW-0472">Membrane</keyword>
<keyword evidence="7" id="KW-1185">Reference proteome</keyword>
<accession>A0A7W8M7N6</accession>
<dbReference type="GO" id="GO:0046873">
    <property type="term" value="F:metal ion transmembrane transporter activity"/>
    <property type="evidence" value="ECO:0007669"/>
    <property type="project" value="InterPro"/>
</dbReference>
<evidence type="ECO:0000313" key="7">
    <source>
        <dbReference type="Proteomes" id="UP000532440"/>
    </source>
</evidence>
<comment type="caution">
    <text evidence="6">The sequence shown here is derived from an EMBL/GenBank/DDBJ whole genome shotgun (WGS) entry which is preliminary data.</text>
</comment>
<sequence length="260" mass="27422">MTLALIVAATLLTGLASILAAAWISMRLLAGAIQRLVSLSAGLLLATATLHMIPEAIESGADLHRLTATLLAGLIGFFALEKLAVLRHSHHYEGDGHAHHHGHDRDEAGPGGTLILVGDTIHNFTDGVLIAAAFLADPRLGIVTTIAIAAHELPQEIGDFIVLLNAGYTRQRALFFNALSSLSGVLGGLIGYFALDSAQGAVPYVLMLASASFVYIALADLVPDLHRQTRQRLNGWASQFALMLTGVAVIAVLTGMLHQH</sequence>
<dbReference type="EMBL" id="JACHGB010000002">
    <property type="protein sequence ID" value="MBB5270747.1"/>
    <property type="molecule type" value="Genomic_DNA"/>
</dbReference>